<dbReference type="Gene3D" id="3.30.710.10">
    <property type="entry name" value="Potassium Channel Kv1.1, Chain A"/>
    <property type="match status" value="1"/>
</dbReference>
<evidence type="ECO:0000256" key="2">
    <source>
        <dbReference type="SAM" id="MobiDB-lite"/>
    </source>
</evidence>
<dbReference type="PANTHER" id="PTHR23110">
    <property type="entry name" value="BTB DOMAIN TRANSCRIPTION FACTOR"/>
    <property type="match status" value="1"/>
</dbReference>
<dbReference type="EMBL" id="MNPL01021066">
    <property type="protein sequence ID" value="OQR69443.1"/>
    <property type="molecule type" value="Genomic_DNA"/>
</dbReference>
<feature type="domain" description="BTB" evidence="3">
    <location>
        <begin position="47"/>
        <end position="112"/>
    </location>
</feature>
<accession>A0A1V9X7V3</accession>
<dbReference type="CDD" id="cd18315">
    <property type="entry name" value="BTB_POZ_BAB-like"/>
    <property type="match status" value="1"/>
</dbReference>
<feature type="compositionally biased region" description="Polar residues" evidence="2">
    <location>
        <begin position="142"/>
        <end position="151"/>
    </location>
</feature>
<evidence type="ECO:0000313" key="5">
    <source>
        <dbReference type="Proteomes" id="UP000192247"/>
    </source>
</evidence>
<name>A0A1V9X7V3_9ACAR</name>
<gene>
    <name evidence="4" type="ORF">BIW11_12253</name>
</gene>
<dbReference type="AlphaFoldDB" id="A0A1V9X7V3"/>
<proteinExistence type="predicted"/>
<feature type="compositionally biased region" description="Low complexity" evidence="2">
    <location>
        <begin position="233"/>
        <end position="247"/>
    </location>
</feature>
<keyword evidence="1" id="KW-0539">Nucleus</keyword>
<dbReference type="PROSITE" id="PS50097">
    <property type="entry name" value="BTB"/>
    <property type="match status" value="1"/>
</dbReference>
<dbReference type="SMART" id="SM00225">
    <property type="entry name" value="BTB"/>
    <property type="match status" value="1"/>
</dbReference>
<evidence type="ECO:0000313" key="4">
    <source>
        <dbReference type="EMBL" id="OQR69443.1"/>
    </source>
</evidence>
<dbReference type="InterPro" id="IPR011333">
    <property type="entry name" value="SKP1/BTB/POZ_sf"/>
</dbReference>
<sequence>MAVGFSGGTKKAVKMGSNAQQFCLKWNNHHANMLTVFERLLGNKSLVDVTLGCEGRQMKAHKVVLSACSPFFEGLFTENPCKHPIVILKDIRYADLKALVEFMYKGEVNVVQEQLPTLLKTAEALKIKGLAEVTGETKDDSSSQQQRTAANATPRPESPSSARRKRQRARRRSTDSAGGDGLSDSEESVPKASRTDLQDESSMDGASSHDDGSQASLQRGKKESANVQTNVDSTSSPASASASVKSSRPAEQTTTSKSAANSNGQIPSSKDAGGGDFEPSRLLEASMTTDQGADDSTDNLNNTTGPDNSTNNELDIKPLITLDEGAATPAGSIIPASAAAAAALTGADALSSLFPPGASAAAALAGTSFQNSPPSHGTYRAASPARVASTAEVRPRRWAMYVESRGAG</sequence>
<comment type="caution">
    <text evidence="4">The sequence shown here is derived from an EMBL/GenBank/DDBJ whole genome shotgun (WGS) entry which is preliminary data.</text>
</comment>
<dbReference type="FunCoup" id="A0A1V9X7V3">
    <property type="interactions" value="620"/>
</dbReference>
<reference evidence="4 5" key="1">
    <citation type="journal article" date="2017" name="Gigascience">
        <title>Draft genome of the honey bee ectoparasitic mite, Tropilaelaps mercedesae, is shaped by the parasitic life history.</title>
        <authorList>
            <person name="Dong X."/>
            <person name="Armstrong S.D."/>
            <person name="Xia D."/>
            <person name="Makepeace B.L."/>
            <person name="Darby A.C."/>
            <person name="Kadowaki T."/>
        </authorList>
    </citation>
    <scope>NUCLEOTIDE SEQUENCE [LARGE SCALE GENOMIC DNA]</scope>
    <source>
        <strain evidence="4">Wuxi-XJTLU</strain>
    </source>
</reference>
<dbReference type="InterPro" id="IPR000210">
    <property type="entry name" value="BTB/POZ_dom"/>
</dbReference>
<feature type="compositionally biased region" description="Polar residues" evidence="2">
    <location>
        <begin position="298"/>
        <end position="313"/>
    </location>
</feature>
<dbReference type="STRING" id="418985.A0A1V9X7V3"/>
<dbReference type="Pfam" id="PF00651">
    <property type="entry name" value="BTB"/>
    <property type="match status" value="1"/>
</dbReference>
<dbReference type="InParanoid" id="A0A1V9X7V3"/>
<keyword evidence="5" id="KW-1185">Reference proteome</keyword>
<dbReference type="GO" id="GO:0006357">
    <property type="term" value="P:regulation of transcription by RNA polymerase II"/>
    <property type="evidence" value="ECO:0007669"/>
    <property type="project" value="TreeGrafter"/>
</dbReference>
<dbReference type="OrthoDB" id="9978265at2759"/>
<dbReference type="GO" id="GO:0005634">
    <property type="term" value="C:nucleus"/>
    <property type="evidence" value="ECO:0007669"/>
    <property type="project" value="TreeGrafter"/>
</dbReference>
<feature type="region of interest" description="Disordered" evidence="2">
    <location>
        <begin position="134"/>
        <end position="316"/>
    </location>
</feature>
<organism evidence="4 5">
    <name type="scientific">Tropilaelaps mercedesae</name>
    <dbReference type="NCBI Taxonomy" id="418985"/>
    <lineage>
        <taxon>Eukaryota</taxon>
        <taxon>Metazoa</taxon>
        <taxon>Ecdysozoa</taxon>
        <taxon>Arthropoda</taxon>
        <taxon>Chelicerata</taxon>
        <taxon>Arachnida</taxon>
        <taxon>Acari</taxon>
        <taxon>Parasitiformes</taxon>
        <taxon>Mesostigmata</taxon>
        <taxon>Gamasina</taxon>
        <taxon>Dermanyssoidea</taxon>
        <taxon>Laelapidae</taxon>
        <taxon>Tropilaelaps</taxon>
    </lineage>
</organism>
<dbReference type="InterPro" id="IPR051095">
    <property type="entry name" value="Dros_DevTransReg"/>
</dbReference>
<dbReference type="SUPFAM" id="SSF54695">
    <property type="entry name" value="POZ domain"/>
    <property type="match status" value="1"/>
</dbReference>
<dbReference type="PANTHER" id="PTHR23110:SF109">
    <property type="entry name" value="FI07618P-RELATED"/>
    <property type="match status" value="1"/>
</dbReference>
<evidence type="ECO:0000259" key="3">
    <source>
        <dbReference type="PROSITE" id="PS50097"/>
    </source>
</evidence>
<feature type="compositionally biased region" description="Polar residues" evidence="2">
    <location>
        <begin position="249"/>
        <end position="268"/>
    </location>
</feature>
<feature type="compositionally biased region" description="Basic residues" evidence="2">
    <location>
        <begin position="162"/>
        <end position="171"/>
    </location>
</feature>
<evidence type="ECO:0000256" key="1">
    <source>
        <dbReference type="ARBA" id="ARBA00023242"/>
    </source>
</evidence>
<dbReference type="Proteomes" id="UP000192247">
    <property type="component" value="Unassembled WGS sequence"/>
</dbReference>
<protein>
    <recommendedName>
        <fullName evidence="3">BTB domain-containing protein</fullName>
    </recommendedName>
</protein>